<comment type="catalytic activity">
    <reaction evidence="5 8">
        <text>succinate + ATP + CoA = succinyl-CoA + ADP + phosphate</text>
        <dbReference type="Rhea" id="RHEA:17661"/>
        <dbReference type="ChEBI" id="CHEBI:30031"/>
        <dbReference type="ChEBI" id="CHEBI:30616"/>
        <dbReference type="ChEBI" id="CHEBI:43474"/>
        <dbReference type="ChEBI" id="CHEBI:57287"/>
        <dbReference type="ChEBI" id="CHEBI:57292"/>
        <dbReference type="ChEBI" id="CHEBI:456216"/>
        <dbReference type="EC" id="6.2.1.5"/>
    </reaction>
</comment>
<dbReference type="FunFam" id="3.40.50.261:FF:000006">
    <property type="entry name" value="Succinate--CoA ligase [ADP-forming] subunit alpha"/>
    <property type="match status" value="1"/>
</dbReference>
<dbReference type="Gene3D" id="3.40.50.261">
    <property type="entry name" value="Succinyl-CoA synthetase domains"/>
    <property type="match status" value="1"/>
</dbReference>
<evidence type="ECO:0000256" key="7">
    <source>
        <dbReference type="RuleBase" id="RU000677"/>
    </source>
</evidence>
<dbReference type="Pfam" id="PF02629">
    <property type="entry name" value="CoA_binding"/>
    <property type="match status" value="1"/>
</dbReference>
<dbReference type="OrthoDB" id="9807196at2"/>
<gene>
    <name evidence="5" type="primary">sucD</name>
    <name evidence="10" type="ORF">DesyoDRAFT_0758</name>
</gene>
<dbReference type="HAMAP" id="MF_01988">
    <property type="entry name" value="Succ_CoA_alpha"/>
    <property type="match status" value="1"/>
</dbReference>
<evidence type="ECO:0000313" key="11">
    <source>
        <dbReference type="Proteomes" id="UP000005104"/>
    </source>
</evidence>
<dbReference type="InterPro" id="IPR005811">
    <property type="entry name" value="SUCC_ACL_C"/>
</dbReference>
<feature type="active site" description="Tele-phosphohistidine intermediate" evidence="5 6">
    <location>
        <position position="246"/>
    </location>
</feature>
<dbReference type="Proteomes" id="UP000005104">
    <property type="component" value="Chromosome"/>
</dbReference>
<dbReference type="PRINTS" id="PR01798">
    <property type="entry name" value="SCOASYNTHASE"/>
</dbReference>
<evidence type="ECO:0000256" key="8">
    <source>
        <dbReference type="RuleBase" id="RU000699"/>
    </source>
</evidence>
<evidence type="ECO:0000259" key="9">
    <source>
        <dbReference type="SMART" id="SM00881"/>
    </source>
</evidence>
<protein>
    <recommendedName>
        <fullName evidence="5">Succinate--CoA ligase [ADP-forming] subunit alpha</fullName>
        <ecNumber evidence="5">6.2.1.5</ecNumber>
    </recommendedName>
    <alternativeName>
        <fullName evidence="5">Succinyl-CoA synthetase subunit alpha</fullName>
        <shortName evidence="5">SCS-alpha</shortName>
    </alternativeName>
</protein>
<comment type="similarity">
    <text evidence="4 5 7">Belongs to the succinate/malate CoA ligase alpha subunit family.</text>
</comment>
<comment type="pathway">
    <text evidence="5 8">Carbohydrate metabolism; tricarboxylic acid cycle; succinate from succinyl-CoA (ligase route): step 1/1.</text>
</comment>
<organism evidence="10 11">
    <name type="scientific">Desulfosporosinus youngiae DSM 17734</name>
    <dbReference type="NCBI Taxonomy" id="768710"/>
    <lineage>
        <taxon>Bacteria</taxon>
        <taxon>Bacillati</taxon>
        <taxon>Bacillota</taxon>
        <taxon>Clostridia</taxon>
        <taxon>Eubacteriales</taxon>
        <taxon>Desulfitobacteriaceae</taxon>
        <taxon>Desulfosporosinus</taxon>
    </lineage>
</organism>
<name>H5XSX1_9FIRM</name>
<dbReference type="InterPro" id="IPR003781">
    <property type="entry name" value="CoA-bd"/>
</dbReference>
<proteinExistence type="inferred from homology"/>
<dbReference type="NCBIfam" id="NF004230">
    <property type="entry name" value="PRK05678.1"/>
    <property type="match status" value="1"/>
</dbReference>
<feature type="binding site" evidence="5">
    <location>
        <begin position="96"/>
        <end position="98"/>
    </location>
    <ligand>
        <name>CoA</name>
        <dbReference type="ChEBI" id="CHEBI:57287"/>
    </ligand>
</feature>
<dbReference type="Pfam" id="PF00549">
    <property type="entry name" value="Ligase_CoA"/>
    <property type="match status" value="1"/>
</dbReference>
<dbReference type="InterPro" id="IPR016102">
    <property type="entry name" value="Succinyl-CoA_synth-like"/>
</dbReference>
<accession>H5XSX1</accession>
<dbReference type="GO" id="GO:0009361">
    <property type="term" value="C:succinate-CoA ligase complex (ADP-forming)"/>
    <property type="evidence" value="ECO:0007669"/>
    <property type="project" value="TreeGrafter"/>
</dbReference>
<dbReference type="EMBL" id="CM001441">
    <property type="protein sequence ID" value="EHQ87934.1"/>
    <property type="molecule type" value="Genomic_DNA"/>
</dbReference>
<dbReference type="InterPro" id="IPR036291">
    <property type="entry name" value="NAD(P)-bd_dom_sf"/>
</dbReference>
<keyword evidence="1 5" id="KW-0816">Tricarboxylic acid cycle</keyword>
<keyword evidence="2 5" id="KW-0436">Ligase</keyword>
<sequence length="294" mass="30987">MAIVIHESTNVLVQGITGKQGVFHTRQMLAYGTRIIAGTSPGKGGTVIEGIPVYDSVRAACEKHRIDASVIFIPAAYAKDAALEALEAGIKVVVVVTEHIPVHDEMVIVAYAKRLKAVVIGPNTFGIVSSGKCKMGIPPNQFFIPGSVGVVARSGTLTYEIVGNLTAQGIGQSTVLGMGGDRVVGLTFVDVLKQFEQDPETKAVVLIGEIGGNAEEEAARYIKEMTKPVVAYIAGKSAPPGKRMGHAGAIIERGKGTYEGKVNALTLAGARVAELPFEVPEIVKEILDKMNAQK</sequence>
<dbReference type="InterPro" id="IPR017440">
    <property type="entry name" value="Cit_synth/succinyl-CoA_lig_AS"/>
</dbReference>
<comment type="catalytic activity">
    <reaction evidence="5">
        <text>GTP + succinate + CoA = succinyl-CoA + GDP + phosphate</text>
        <dbReference type="Rhea" id="RHEA:22120"/>
        <dbReference type="ChEBI" id="CHEBI:30031"/>
        <dbReference type="ChEBI" id="CHEBI:37565"/>
        <dbReference type="ChEBI" id="CHEBI:43474"/>
        <dbReference type="ChEBI" id="CHEBI:57287"/>
        <dbReference type="ChEBI" id="CHEBI:57292"/>
        <dbReference type="ChEBI" id="CHEBI:58189"/>
    </reaction>
</comment>
<comment type="function">
    <text evidence="5 8">Succinyl-CoA synthetase functions in the citric acid cycle (TCA), coupling the hydrolysis of succinyl-CoA to the synthesis of either ATP or GTP and thus represents the only step of substrate-level phosphorylation in the TCA. The alpha subunit of the enzyme binds the substrates coenzyme A and phosphate, while succinate binding and nucleotide specificity is provided by the beta subunit.</text>
</comment>
<dbReference type="GO" id="GO:0000166">
    <property type="term" value="F:nucleotide binding"/>
    <property type="evidence" value="ECO:0007669"/>
    <property type="project" value="UniProtKB-KW"/>
</dbReference>
<dbReference type="SUPFAM" id="SSF51735">
    <property type="entry name" value="NAD(P)-binding Rossmann-fold domains"/>
    <property type="match status" value="1"/>
</dbReference>
<feature type="binding site" evidence="5">
    <location>
        <begin position="17"/>
        <end position="20"/>
    </location>
    <ligand>
        <name>CoA</name>
        <dbReference type="ChEBI" id="CHEBI:57287"/>
    </ligand>
</feature>
<dbReference type="SMART" id="SM00881">
    <property type="entry name" value="CoA_binding"/>
    <property type="match status" value="1"/>
</dbReference>
<dbReference type="GO" id="GO:0004775">
    <property type="term" value="F:succinate-CoA ligase (ADP-forming) activity"/>
    <property type="evidence" value="ECO:0007669"/>
    <property type="project" value="UniProtKB-UniRule"/>
</dbReference>
<dbReference type="GO" id="GO:0006099">
    <property type="term" value="P:tricarboxylic acid cycle"/>
    <property type="evidence" value="ECO:0007669"/>
    <property type="project" value="UniProtKB-UniRule"/>
</dbReference>
<dbReference type="FunFam" id="3.40.50.720:FF:000277">
    <property type="entry name" value="Succinate--CoA ligase [ADP-forming] subunit alpha"/>
    <property type="match status" value="1"/>
</dbReference>
<reference evidence="10 11" key="1">
    <citation type="submission" date="2011-11" db="EMBL/GenBank/DDBJ databases">
        <title>The Noncontiguous Finished genome of Desulfosporosinus youngiae DSM 17734.</title>
        <authorList>
            <consortium name="US DOE Joint Genome Institute (JGI-PGF)"/>
            <person name="Lucas S."/>
            <person name="Han J."/>
            <person name="Lapidus A."/>
            <person name="Cheng J.-F."/>
            <person name="Goodwin L."/>
            <person name="Pitluck S."/>
            <person name="Peters L."/>
            <person name="Ovchinnikova G."/>
            <person name="Lu M."/>
            <person name="Land M.L."/>
            <person name="Hauser L."/>
            <person name="Pester M."/>
            <person name="Spring S."/>
            <person name="Ollivier B."/>
            <person name="Rattei T."/>
            <person name="Klenk H.-P."/>
            <person name="Wagner M."/>
            <person name="Loy A."/>
            <person name="Woyke T.J."/>
        </authorList>
    </citation>
    <scope>NUCLEOTIDE SEQUENCE [LARGE SCALE GENOMIC DNA]</scope>
    <source>
        <strain evidence="10 11">DSM 17734</strain>
    </source>
</reference>
<evidence type="ECO:0000256" key="3">
    <source>
        <dbReference type="ARBA" id="ARBA00022741"/>
    </source>
</evidence>
<evidence type="ECO:0000256" key="2">
    <source>
        <dbReference type="ARBA" id="ARBA00022598"/>
    </source>
</evidence>
<dbReference type="InterPro" id="IPR005810">
    <property type="entry name" value="CoA_lig_alpha"/>
</dbReference>
<dbReference type="PANTHER" id="PTHR11117:SF2">
    <property type="entry name" value="SUCCINATE--COA LIGASE [ADP_GDP-FORMING] SUBUNIT ALPHA, MITOCHONDRIAL"/>
    <property type="match status" value="1"/>
</dbReference>
<evidence type="ECO:0000256" key="6">
    <source>
        <dbReference type="PIRSR" id="PIRSR001553-1"/>
    </source>
</evidence>
<dbReference type="NCBIfam" id="TIGR01019">
    <property type="entry name" value="sucCoAalpha"/>
    <property type="match status" value="1"/>
</dbReference>
<feature type="binding site" evidence="5">
    <location>
        <position position="43"/>
    </location>
    <ligand>
        <name>CoA</name>
        <dbReference type="ChEBI" id="CHEBI:57287"/>
    </ligand>
</feature>
<dbReference type="PANTHER" id="PTHR11117">
    <property type="entry name" value="SUCCINYL-COA LIGASE SUBUNIT ALPHA"/>
    <property type="match status" value="1"/>
</dbReference>
<dbReference type="SUPFAM" id="SSF52210">
    <property type="entry name" value="Succinyl-CoA synthetase domains"/>
    <property type="match status" value="1"/>
</dbReference>
<dbReference type="PIRSF" id="PIRSF001553">
    <property type="entry name" value="SucCS_alpha"/>
    <property type="match status" value="1"/>
</dbReference>
<dbReference type="eggNOG" id="COG0074">
    <property type="taxonomic scope" value="Bacteria"/>
</dbReference>
<feature type="binding site" evidence="5">
    <location>
        <position position="159"/>
    </location>
    <ligand>
        <name>substrate</name>
        <note>ligand shared with subunit beta</note>
    </ligand>
</feature>
<comment type="subunit">
    <text evidence="5 8">Heterotetramer of two alpha and two beta subunits.</text>
</comment>
<feature type="domain" description="CoA-binding" evidence="9">
    <location>
        <begin position="4"/>
        <end position="100"/>
    </location>
</feature>
<keyword evidence="11" id="KW-1185">Reference proteome</keyword>
<dbReference type="PROSITE" id="PS00399">
    <property type="entry name" value="SUCCINYL_COA_LIG_2"/>
    <property type="match status" value="1"/>
</dbReference>
<dbReference type="AlphaFoldDB" id="H5XSX1"/>
<dbReference type="UniPathway" id="UPA00223">
    <property type="reaction ID" value="UER00999"/>
</dbReference>
<evidence type="ECO:0000256" key="5">
    <source>
        <dbReference type="HAMAP-Rule" id="MF_01988"/>
    </source>
</evidence>
<evidence type="ECO:0000256" key="1">
    <source>
        <dbReference type="ARBA" id="ARBA00022532"/>
    </source>
</evidence>
<dbReference type="Gene3D" id="3.40.50.720">
    <property type="entry name" value="NAD(P)-binding Rossmann-like Domain"/>
    <property type="match status" value="1"/>
</dbReference>
<dbReference type="RefSeq" id="WP_007779575.1">
    <property type="nucleotide sequence ID" value="NZ_CM001441.1"/>
</dbReference>
<dbReference type="GO" id="GO:0004776">
    <property type="term" value="F:succinate-CoA ligase (GDP-forming) activity"/>
    <property type="evidence" value="ECO:0007669"/>
    <property type="project" value="TreeGrafter"/>
</dbReference>
<dbReference type="STRING" id="768710.DesyoDRAFT_0758"/>
<dbReference type="HOGENOM" id="CLU_052104_0_0_9"/>
<evidence type="ECO:0000256" key="4">
    <source>
        <dbReference type="ARBA" id="ARBA00060724"/>
    </source>
</evidence>
<keyword evidence="3 5" id="KW-0547">Nucleotide-binding</keyword>
<evidence type="ECO:0000313" key="10">
    <source>
        <dbReference type="EMBL" id="EHQ87934.1"/>
    </source>
</evidence>
<dbReference type="EC" id="6.2.1.5" evidence="5"/>